<gene>
    <name evidence="1" type="ORF">HX018_06935</name>
</gene>
<evidence type="ECO:0000313" key="1">
    <source>
        <dbReference type="EMBL" id="MDM1047968.1"/>
    </source>
</evidence>
<dbReference type="Proteomes" id="UP001170954">
    <property type="component" value="Unassembled WGS sequence"/>
</dbReference>
<dbReference type="EMBL" id="JACAGK010000015">
    <property type="protein sequence ID" value="MDM1047968.1"/>
    <property type="molecule type" value="Genomic_DNA"/>
</dbReference>
<protein>
    <submittedName>
        <fullName evidence="1">Uncharacterized protein</fullName>
    </submittedName>
</protein>
<sequence>MIRKIKLLSKLPSEPLSFDYYQIINEKTKLKGIGVYLHSGSELLAWSEVNENYREVRFYICDKQVSDELELGLLRNLVRKYKYEHPEYIIIDEFKPISIY</sequence>
<keyword evidence="2" id="KW-1185">Reference proteome</keyword>
<dbReference type="RefSeq" id="WP_286650946.1">
    <property type="nucleotide sequence ID" value="NZ_JACAGK010000015.1"/>
</dbReference>
<reference evidence="1" key="2">
    <citation type="journal article" date="2022" name="Sci. Total Environ.">
        <title>Prevalence, transmission, and molecular epidemiology of tet(X)-positive bacteria among humans, animals, and environmental niches in China: An epidemiological, and genomic-based study.</title>
        <authorList>
            <person name="Dong N."/>
            <person name="Zeng Y."/>
            <person name="Cai C."/>
            <person name="Sun C."/>
            <person name="Lu J."/>
            <person name="Liu C."/>
            <person name="Zhou H."/>
            <person name="Sun Q."/>
            <person name="Shu L."/>
            <person name="Wang H."/>
            <person name="Wang Y."/>
            <person name="Wang S."/>
            <person name="Wu C."/>
            <person name="Chan E.W."/>
            <person name="Chen G."/>
            <person name="Shen Z."/>
            <person name="Chen S."/>
            <person name="Zhang R."/>
        </authorList>
    </citation>
    <scope>NUCLEOTIDE SEQUENCE</scope>
    <source>
        <strain evidence="1">R1692</strain>
    </source>
</reference>
<evidence type="ECO:0000313" key="2">
    <source>
        <dbReference type="Proteomes" id="UP001170954"/>
    </source>
</evidence>
<organism evidence="1 2">
    <name type="scientific">Sphingobacterium hotanense</name>
    <dbReference type="NCBI Taxonomy" id="649196"/>
    <lineage>
        <taxon>Bacteria</taxon>
        <taxon>Pseudomonadati</taxon>
        <taxon>Bacteroidota</taxon>
        <taxon>Sphingobacteriia</taxon>
        <taxon>Sphingobacteriales</taxon>
        <taxon>Sphingobacteriaceae</taxon>
        <taxon>Sphingobacterium</taxon>
    </lineage>
</organism>
<reference evidence="1" key="1">
    <citation type="submission" date="2020-06" db="EMBL/GenBank/DDBJ databases">
        <authorList>
            <person name="Dong N."/>
        </authorList>
    </citation>
    <scope>NUCLEOTIDE SEQUENCE</scope>
    <source>
        <strain evidence="1">R1692</strain>
    </source>
</reference>
<accession>A0ABT7NL90</accession>
<comment type="caution">
    <text evidence="1">The sequence shown here is derived from an EMBL/GenBank/DDBJ whole genome shotgun (WGS) entry which is preliminary data.</text>
</comment>
<proteinExistence type="predicted"/>
<name>A0ABT7NL90_9SPHI</name>